<dbReference type="EMBL" id="JANDBG010000017">
    <property type="protein sequence ID" value="MCX9003529.1"/>
    <property type="molecule type" value="Genomic_DNA"/>
</dbReference>
<gene>
    <name evidence="2" type="ORF">NLN86_17940</name>
</gene>
<reference evidence="2" key="1">
    <citation type="submission" date="2022-07" db="EMBL/GenBank/DDBJ databases">
        <title>Genome Sequence of Citrobacter portucalensis from Edible Snails.</title>
        <authorList>
            <person name="Okafor A.C."/>
            <person name="Ogbo F.C."/>
            <person name="Ruppitsch W."/>
            <person name="Allerberger F."/>
        </authorList>
    </citation>
    <scope>NUCLEOTIDE SEQUENCE</scope>
    <source>
        <strain evidence="2">Igbk 7</strain>
    </source>
</reference>
<dbReference type="Proteomes" id="UP001207430">
    <property type="component" value="Unassembled WGS sequence"/>
</dbReference>
<evidence type="ECO:0000313" key="2">
    <source>
        <dbReference type="EMBL" id="MCX9003529.1"/>
    </source>
</evidence>
<protein>
    <submittedName>
        <fullName evidence="2">HNH endonuclease</fullName>
    </submittedName>
</protein>
<dbReference type="InterPro" id="IPR003615">
    <property type="entry name" value="HNH_nuc"/>
</dbReference>
<name>A0AAW5WCK6_9ENTR</name>
<dbReference type="GO" id="GO:0004519">
    <property type="term" value="F:endonuclease activity"/>
    <property type="evidence" value="ECO:0007669"/>
    <property type="project" value="UniProtKB-KW"/>
</dbReference>
<keyword evidence="2" id="KW-0378">Hydrolase</keyword>
<dbReference type="AlphaFoldDB" id="A0AAW5WCK6"/>
<dbReference type="RefSeq" id="WP_267449233.1">
    <property type="nucleotide sequence ID" value="NZ_JANDBG010000017.1"/>
</dbReference>
<evidence type="ECO:0000313" key="3">
    <source>
        <dbReference type="Proteomes" id="UP001207430"/>
    </source>
</evidence>
<comment type="caution">
    <text evidence="2">The sequence shown here is derived from an EMBL/GenBank/DDBJ whole genome shotgun (WGS) entry which is preliminary data.</text>
</comment>
<proteinExistence type="predicted"/>
<organism evidence="2 3">
    <name type="scientific">Citrobacter portucalensis</name>
    <dbReference type="NCBI Taxonomy" id="1639133"/>
    <lineage>
        <taxon>Bacteria</taxon>
        <taxon>Pseudomonadati</taxon>
        <taxon>Pseudomonadota</taxon>
        <taxon>Gammaproteobacteria</taxon>
        <taxon>Enterobacterales</taxon>
        <taxon>Enterobacteriaceae</taxon>
        <taxon>Citrobacter</taxon>
        <taxon>Citrobacter freundii complex</taxon>
    </lineage>
</organism>
<dbReference type="Pfam" id="PF13391">
    <property type="entry name" value="HNH_2"/>
    <property type="match status" value="1"/>
</dbReference>
<evidence type="ECO:0000259" key="1">
    <source>
        <dbReference type="Pfam" id="PF13391"/>
    </source>
</evidence>
<feature type="domain" description="HNH nuclease" evidence="1">
    <location>
        <begin position="359"/>
        <end position="407"/>
    </location>
</feature>
<keyword evidence="2" id="KW-0255">Endonuclease</keyword>
<sequence length="455" mass="51168">MPIEVRGHLIVSPFTFVCDGKLYRSSNAKGWTNIQDQFGYSVFGRYQNAWRVRNVPCTSNRDSELTRGFRAALMRQTGLNYSQIDNYINDQVRKGNQVLVEGNSVKVYNGKTTVKVSGFSNDIPTVPATTPVPVKTKKNKTEGMAVHFAMLRSKGVPLGDEQAFHDWYKQNPKQSKGKPLVDAIKLWGNLTAEAVAQPEPEVMAAIEPTSVIRSAKVKKPIAENNIAVGYRRNGVPEEHLEAYHDWYSKQADKYHGMKLAEVVDIWKAETSLAKAPPALVILDIPVPQLCLPAPTPESLAADKVQKAKSARATHKYRERKKRKLVEDRDHEEDVPFYGHRRRNQAQFRADVATNCNDRCVATGASIIRCEAAHLVQHARKGGASFKNGLLLRADLHSLFDMGAMAIDPEQLTMHFTSEVLASDPDLWKLEAMKIRPTDKPIKVENLLKRWEDFNE</sequence>
<keyword evidence="2" id="KW-0540">Nuclease</keyword>
<accession>A0AAW5WCK6</accession>